<accession>A0A238FB48</accession>
<feature type="region of interest" description="Disordered" evidence="10">
    <location>
        <begin position="479"/>
        <end position="499"/>
    </location>
</feature>
<name>A0A238FB48_9BASI</name>
<feature type="active site" description="Proton donor" evidence="6">
    <location>
        <position position="507"/>
    </location>
</feature>
<evidence type="ECO:0000256" key="5">
    <source>
        <dbReference type="ARBA" id="ARBA00023157"/>
    </source>
</evidence>
<dbReference type="GO" id="GO:0016020">
    <property type="term" value="C:membrane"/>
    <property type="evidence" value="ECO:0007669"/>
    <property type="project" value="InterPro"/>
</dbReference>
<dbReference type="PANTHER" id="PTHR11742">
    <property type="entry name" value="MANNOSYL-OLIGOSACCHARIDE ALPHA-1,2-MANNOSIDASE-RELATED"/>
    <property type="match status" value="1"/>
</dbReference>
<gene>
    <name evidence="11" type="ORF">BQ2448_427</name>
</gene>
<comment type="pathway">
    <text evidence="2">Protein modification; protein glycosylation.</text>
</comment>
<dbReference type="Pfam" id="PF01532">
    <property type="entry name" value="Glyco_hydro_47"/>
    <property type="match status" value="1"/>
</dbReference>
<evidence type="ECO:0000256" key="6">
    <source>
        <dbReference type="PIRSR" id="PIRSR601382-1"/>
    </source>
</evidence>
<dbReference type="Gene3D" id="1.50.10.10">
    <property type="match status" value="1"/>
</dbReference>
<evidence type="ECO:0000256" key="8">
    <source>
        <dbReference type="PIRSR" id="PIRSR601382-3"/>
    </source>
</evidence>
<feature type="region of interest" description="Disordered" evidence="10">
    <location>
        <begin position="906"/>
        <end position="932"/>
    </location>
</feature>
<evidence type="ECO:0000256" key="1">
    <source>
        <dbReference type="ARBA" id="ARBA00001913"/>
    </source>
</evidence>
<evidence type="ECO:0000256" key="3">
    <source>
        <dbReference type="ARBA" id="ARBA00007658"/>
    </source>
</evidence>
<dbReference type="EMBL" id="FMSP01000003">
    <property type="protein sequence ID" value="SCV68306.1"/>
    <property type="molecule type" value="Genomic_DNA"/>
</dbReference>
<keyword evidence="7" id="KW-0106">Calcium</keyword>
<dbReference type="GO" id="GO:0004571">
    <property type="term" value="F:mannosyl-oligosaccharide 1,2-alpha-mannosidase activity"/>
    <property type="evidence" value="ECO:0007669"/>
    <property type="project" value="InterPro"/>
</dbReference>
<evidence type="ECO:0000256" key="4">
    <source>
        <dbReference type="ARBA" id="ARBA00022801"/>
    </source>
</evidence>
<feature type="binding site" evidence="7">
    <location>
        <position position="893"/>
    </location>
    <ligand>
        <name>Ca(2+)</name>
        <dbReference type="ChEBI" id="CHEBI:29108"/>
    </ligand>
</feature>
<dbReference type="PRINTS" id="PR00747">
    <property type="entry name" value="GLYHDRLASE47"/>
</dbReference>
<dbReference type="STRING" id="269621.A0A238FB48"/>
<dbReference type="InterPro" id="IPR012341">
    <property type="entry name" value="6hp_glycosidase-like_sf"/>
</dbReference>
<evidence type="ECO:0000256" key="10">
    <source>
        <dbReference type="SAM" id="MobiDB-lite"/>
    </source>
</evidence>
<dbReference type="GO" id="GO:0005509">
    <property type="term" value="F:calcium ion binding"/>
    <property type="evidence" value="ECO:0007669"/>
    <property type="project" value="InterPro"/>
</dbReference>
<dbReference type="GO" id="GO:0005783">
    <property type="term" value="C:endoplasmic reticulum"/>
    <property type="evidence" value="ECO:0007669"/>
    <property type="project" value="TreeGrafter"/>
</dbReference>
<reference evidence="12" key="1">
    <citation type="submission" date="2016-09" db="EMBL/GenBank/DDBJ databases">
        <authorList>
            <person name="Jeantristanb JTB J.-T."/>
            <person name="Ricardo R."/>
        </authorList>
    </citation>
    <scope>NUCLEOTIDE SEQUENCE [LARGE SCALE GENOMIC DNA]</scope>
</reference>
<dbReference type="Proteomes" id="UP000198372">
    <property type="component" value="Unassembled WGS sequence"/>
</dbReference>
<evidence type="ECO:0000256" key="2">
    <source>
        <dbReference type="ARBA" id="ARBA00004922"/>
    </source>
</evidence>
<dbReference type="InterPro" id="IPR036026">
    <property type="entry name" value="Seven-hairpin_glycosidases"/>
</dbReference>
<dbReference type="OrthoDB" id="8118055at2759"/>
<dbReference type="AlphaFoldDB" id="A0A238FB48"/>
<organism evidence="11 12">
    <name type="scientific">Microbotryum intermedium</name>
    <dbReference type="NCBI Taxonomy" id="269621"/>
    <lineage>
        <taxon>Eukaryota</taxon>
        <taxon>Fungi</taxon>
        <taxon>Dikarya</taxon>
        <taxon>Basidiomycota</taxon>
        <taxon>Pucciniomycotina</taxon>
        <taxon>Microbotryomycetes</taxon>
        <taxon>Microbotryales</taxon>
        <taxon>Microbotryaceae</taxon>
        <taxon>Microbotryum</taxon>
    </lineage>
</organism>
<proteinExistence type="inferred from homology"/>
<feature type="active site" evidence="6">
    <location>
        <position position="806"/>
    </location>
</feature>
<feature type="disulfide bond" evidence="8">
    <location>
        <begin position="717"/>
        <end position="746"/>
    </location>
</feature>
<dbReference type="SUPFAM" id="SSF48225">
    <property type="entry name" value="Seven-hairpin glycosidases"/>
    <property type="match status" value="1"/>
</dbReference>
<dbReference type="PANTHER" id="PTHR11742:SF103">
    <property type="entry name" value="ENDOPLASMIC RETICULUM MANNOSIDASE MNL2-RELATED"/>
    <property type="match status" value="1"/>
</dbReference>
<dbReference type="GO" id="GO:0036503">
    <property type="term" value="P:ERAD pathway"/>
    <property type="evidence" value="ECO:0007669"/>
    <property type="project" value="UniProtKB-ARBA"/>
</dbReference>
<keyword evidence="7" id="KW-0479">Metal-binding</keyword>
<keyword evidence="4 9" id="KW-0378">Hydrolase</keyword>
<dbReference type="InterPro" id="IPR001382">
    <property type="entry name" value="Glyco_hydro_47"/>
</dbReference>
<evidence type="ECO:0000313" key="11">
    <source>
        <dbReference type="EMBL" id="SCV68306.1"/>
    </source>
</evidence>
<feature type="active site" description="Proton donor" evidence="6">
    <location>
        <position position="760"/>
    </location>
</feature>
<comment type="cofactor">
    <cofactor evidence="1 7">
        <name>Ca(2+)</name>
        <dbReference type="ChEBI" id="CHEBI:29108"/>
    </cofactor>
</comment>
<protein>
    <recommendedName>
        <fullName evidence="9">alpha-1,2-Mannosidase</fullName>
        <ecNumber evidence="9">3.2.1.-</ecNumber>
    </recommendedName>
</protein>
<evidence type="ECO:0000256" key="9">
    <source>
        <dbReference type="RuleBase" id="RU361193"/>
    </source>
</evidence>
<keyword evidence="9" id="KW-0326">Glycosidase</keyword>
<evidence type="ECO:0000313" key="12">
    <source>
        <dbReference type="Proteomes" id="UP000198372"/>
    </source>
</evidence>
<keyword evidence="5 8" id="KW-1015">Disulfide bond</keyword>
<sequence length="956" mass="107105">MTILDDDEALPPRRAHSGVPCPSAVSMSAMSLSSFPPRPPLGFGSYRGESSPSTGDYYHHHPGYGRSSYVYATPTSHLSNESLLLPTSRIGIVIGNDNGNANGQTFERYPQTHQPLSMGWTRLNSNTKLMRALSIFGCVCLVYIVPRRSARTRQFALDMSFAEQPRHGPFGHPRPLFGRPPPPVPFDRIPGENVVGEPIKHTIKRPAKPGSLDDGLFTREQILKLPLAKEYTTYASRARLIPPTWPDPWSRLPDEWKGRAWLAEERFAGGRGHDPLSEQIFPPQQYVVKAYEYTRELGRQANLHGLEHKPPAGIQYLKAARFDEHTGRPLQVPRSELKLSHDGWKKPQLKVSDLGKPVAFGRSAKRPKVQYAGKIDASKTRVEEESRRKEWVKRAFMHAWEAYKKQWGHDEISPVSGSFSDRYNGWGATIVDNLDTLLIMGLNEEYNLARDHVSALDFSYLLSPLSFSDTLPKLEDMDLPTAARPRSPPRGPSGSQAKPRKAMPLFETVIRYLGGLISAYDLSSDPLMLARAIELGDWLLPALNTDYGAPSGHYEPGTNPDGTRPGRTSLAEVGSLSLEFTRLSMISGDETYFQAVQRTMDTLDTRFVRGKMQGAGRGGRLGQLLPSFIDTSRPAWLSDVYSFGAASDSYYEYLLKMAHLLGDYGPDAQYARMYREAIDSAYEYLIRPVDVLPGQDSLTNIGEFSSEFRPTLQHLSCFAGGMLGLGGKLLARSKDVETGKAYTKTCNWAYESTVAGLMPESLTFYKADDPDRFRVQTQADGTKVREPRGKPTGVRHSATHFTGRPETIESMFYMWRLTGDRKWQDMGWRIFVDWSAVAIAEYGFAGIDDVFQTAEPRQLDVQESFVLAETLKYFYLLFSDRELLSLDQYVFSTEAHPFVLPTASGKEPTKMWTGPGEPKQQDFQSRTGEGTRPQLWSRVQQAAAFSHLVPVLSPEE</sequence>
<keyword evidence="12" id="KW-1185">Reference proteome</keyword>
<feature type="active site" evidence="6">
    <location>
        <position position="648"/>
    </location>
</feature>
<dbReference type="InterPro" id="IPR050749">
    <property type="entry name" value="Glycosyl_Hydrolase_47"/>
</dbReference>
<dbReference type="EC" id="3.2.1.-" evidence="9"/>
<comment type="similarity">
    <text evidence="3 9">Belongs to the glycosyl hydrolase 47 family.</text>
</comment>
<feature type="region of interest" description="Disordered" evidence="10">
    <location>
        <begin position="1"/>
        <end position="21"/>
    </location>
</feature>
<evidence type="ECO:0000256" key="7">
    <source>
        <dbReference type="PIRSR" id="PIRSR601382-2"/>
    </source>
</evidence>
<dbReference type="GO" id="GO:0005975">
    <property type="term" value="P:carbohydrate metabolic process"/>
    <property type="evidence" value="ECO:0007669"/>
    <property type="project" value="InterPro"/>
</dbReference>